<evidence type="ECO:0000256" key="1">
    <source>
        <dbReference type="ARBA" id="ARBA00001931"/>
    </source>
</evidence>
<dbReference type="Pfam" id="PF13360">
    <property type="entry name" value="PQQ_2"/>
    <property type="match status" value="1"/>
</dbReference>
<dbReference type="Gene3D" id="2.140.10.10">
    <property type="entry name" value="Quinoprotein alcohol dehydrogenase-like superfamily"/>
    <property type="match status" value="1"/>
</dbReference>
<evidence type="ECO:0000259" key="6">
    <source>
        <dbReference type="Pfam" id="PF01011"/>
    </source>
</evidence>
<evidence type="ECO:0000256" key="4">
    <source>
        <dbReference type="SAM" id="Coils"/>
    </source>
</evidence>
<dbReference type="PANTHER" id="PTHR32303">
    <property type="entry name" value="QUINOPROTEIN ALCOHOL DEHYDROGENASE (CYTOCHROME C)"/>
    <property type="match status" value="1"/>
</dbReference>
<feature type="domain" description="Pyrrolo-quinoline quinone repeat" evidence="6">
    <location>
        <begin position="157"/>
        <end position="409"/>
    </location>
</feature>
<evidence type="ECO:0000256" key="3">
    <source>
        <dbReference type="ARBA" id="ARBA00023002"/>
    </source>
</evidence>
<dbReference type="Pfam" id="PF01011">
    <property type="entry name" value="PQQ"/>
    <property type="match status" value="1"/>
</dbReference>
<dbReference type="OrthoDB" id="9794322at2"/>
<dbReference type="EMBL" id="CP019343">
    <property type="protein sequence ID" value="ARN75051.1"/>
    <property type="molecule type" value="Genomic_DNA"/>
</dbReference>
<comment type="similarity">
    <text evidence="2">Belongs to the bacterial PQQ dehydrogenase family.</text>
</comment>
<name>A0A1X9ND19_9GAMM</name>
<keyword evidence="9" id="KW-1185">Reference proteome</keyword>
<dbReference type="RefSeq" id="WP_085759218.1">
    <property type="nucleotide sequence ID" value="NZ_CP019343.1"/>
</dbReference>
<gene>
    <name evidence="8" type="ORF">BST96_13570</name>
</gene>
<proteinExistence type="inferred from homology"/>
<dbReference type="Gene3D" id="2.40.128.630">
    <property type="match status" value="1"/>
</dbReference>
<keyword evidence="4" id="KW-0175">Coiled coil</keyword>
<feature type="signal peptide" evidence="5">
    <location>
        <begin position="1"/>
        <end position="27"/>
    </location>
</feature>
<protein>
    <recommendedName>
        <fullName evidence="6 7">Pyrrolo-quinoline quinone repeat domain-containing protein</fullName>
    </recommendedName>
</protein>
<feature type="chain" id="PRO_5010992635" description="Pyrrolo-quinoline quinone repeat domain-containing protein" evidence="5">
    <location>
        <begin position="28"/>
        <end position="661"/>
    </location>
</feature>
<dbReference type="AlphaFoldDB" id="A0A1X9ND19"/>
<evidence type="ECO:0000313" key="9">
    <source>
        <dbReference type="Proteomes" id="UP000193450"/>
    </source>
</evidence>
<dbReference type="STRING" id="716816.BST96_13570"/>
<dbReference type="SUPFAM" id="SSF50998">
    <property type="entry name" value="Quinoprotein alcohol dehydrogenase-like"/>
    <property type="match status" value="1"/>
</dbReference>
<comment type="cofactor">
    <cofactor evidence="1">
        <name>pyrroloquinoline quinone</name>
        <dbReference type="ChEBI" id="CHEBI:58442"/>
    </cofactor>
</comment>
<dbReference type="InterPro" id="IPR018391">
    <property type="entry name" value="PQQ_b-propeller_rpt"/>
</dbReference>
<reference evidence="8 9" key="1">
    <citation type="submission" date="2016-11" db="EMBL/GenBank/DDBJ databases">
        <title>Trade-off between light-utilization and light-protection in marine flavobacteria.</title>
        <authorList>
            <person name="Kumagai Y."/>
        </authorList>
    </citation>
    <scope>NUCLEOTIDE SEQUENCE [LARGE SCALE GENOMIC DNA]</scope>
    <source>
        <strain evidence="8 9">NBRC 107125</strain>
    </source>
</reference>
<dbReference type="SMART" id="SM00564">
    <property type="entry name" value="PQQ"/>
    <property type="match status" value="6"/>
</dbReference>
<dbReference type="InterPro" id="IPR002372">
    <property type="entry name" value="PQQ_rpt_dom"/>
</dbReference>
<feature type="coiled-coil region" evidence="4">
    <location>
        <begin position="44"/>
        <end position="86"/>
    </location>
</feature>
<feature type="domain" description="Pyrrolo-quinoline quinone repeat" evidence="7">
    <location>
        <begin position="513"/>
        <end position="603"/>
    </location>
</feature>
<evidence type="ECO:0000313" key="8">
    <source>
        <dbReference type="EMBL" id="ARN75051.1"/>
    </source>
</evidence>
<evidence type="ECO:0000256" key="2">
    <source>
        <dbReference type="ARBA" id="ARBA00008156"/>
    </source>
</evidence>
<dbReference type="KEGG" id="osg:BST96_13570"/>
<keyword evidence="5" id="KW-0732">Signal</keyword>
<dbReference type="InterPro" id="IPR011047">
    <property type="entry name" value="Quinoprotein_ADH-like_sf"/>
</dbReference>
<dbReference type="Proteomes" id="UP000193450">
    <property type="component" value="Chromosome"/>
</dbReference>
<dbReference type="GO" id="GO:0016491">
    <property type="term" value="F:oxidoreductase activity"/>
    <property type="evidence" value="ECO:0007669"/>
    <property type="project" value="UniProtKB-KW"/>
</dbReference>
<keyword evidence="3" id="KW-0560">Oxidoreductase</keyword>
<dbReference type="PANTHER" id="PTHR32303:SF10">
    <property type="entry name" value="OUTER MEMBRANE PROTEIN ASSEMBLY FACTOR BAMB"/>
    <property type="match status" value="1"/>
</dbReference>
<sequence>MLYRYGINKIIAFCAVCALVPIAQLQAAEDPVSLGEDRLNTADAGDLENLTKEQKRALRKAERKLKRQAEKQAKKDAKKAARIKARQERKAAEAAAAAEDSAAVLRTPLPLALAPLNEPVEEPAAVITGGDCLADIETLSPIVVNGFGFNPTNTRNQASSITSANVANLERKFEMAKSGVREKRGAPAVTEKTVFFTQTNQLVAIDRESACRYWTLTVTGVIRSSSILLVDNLPGQDPVLYVGDYNGIVYAVDAKTGTLLWQQFAGISGDAKSESNHFITGGMQYYGGQLFVPVSSKEVIANLFFIFEPCCKTHGLLVSFDAVTGEKQWTFHTTEEATIAADTYRVGPNGAPVWSTPAIDPARNAIYIGTGESYTEPVAPYSDSIISLDMTTGLVNWSFQARNNDQWNAACDFPDERIPVSPANPGFLWNLYDRCPEPEGPDFDFGAAPILSDDGKILIAGDKGGIVYSLDPDSGALNWSRKISQGAKLGGIHWGMAIDEWTIYVAATDLEVAKASSIDDSVEDRTALVANGRPGIYALDITNGGLIWEVHPTHDYQGVATDSLYSASLSVTNDVLFAGSLDGVVKAFSTYTGAELWSMDTAIDVTDVNGVAGNGGTIDSVGVVIAEDTILINSGYDSFGGAGPYQAGPGNTLFVLELAQP</sequence>
<evidence type="ECO:0000259" key="7">
    <source>
        <dbReference type="Pfam" id="PF13360"/>
    </source>
</evidence>
<evidence type="ECO:0000256" key="5">
    <source>
        <dbReference type="SAM" id="SignalP"/>
    </source>
</evidence>
<accession>A0A1X9ND19</accession>
<organism evidence="8 9">
    <name type="scientific">Oceanicoccus sagamiensis</name>
    <dbReference type="NCBI Taxonomy" id="716816"/>
    <lineage>
        <taxon>Bacteria</taxon>
        <taxon>Pseudomonadati</taxon>
        <taxon>Pseudomonadota</taxon>
        <taxon>Gammaproteobacteria</taxon>
        <taxon>Cellvibrionales</taxon>
        <taxon>Spongiibacteraceae</taxon>
        <taxon>Oceanicoccus</taxon>
    </lineage>
</organism>